<dbReference type="InterPro" id="IPR011706">
    <property type="entry name" value="Cu-oxidase_C"/>
</dbReference>
<keyword evidence="9" id="KW-1185">Reference proteome</keyword>
<name>A0A1Y1ZI23_9PLEO</name>
<dbReference type="SUPFAM" id="SSF49503">
    <property type="entry name" value="Cupredoxins"/>
    <property type="match status" value="3"/>
</dbReference>
<dbReference type="Pfam" id="PF07732">
    <property type="entry name" value="Cu-oxidase_3"/>
    <property type="match status" value="1"/>
</dbReference>
<evidence type="ECO:0000259" key="5">
    <source>
        <dbReference type="Pfam" id="PF00394"/>
    </source>
</evidence>
<dbReference type="EMBL" id="MCFA01000081">
    <property type="protein sequence ID" value="ORY09854.1"/>
    <property type="molecule type" value="Genomic_DNA"/>
</dbReference>
<evidence type="ECO:0000256" key="3">
    <source>
        <dbReference type="ARBA" id="ARBA00023002"/>
    </source>
</evidence>
<dbReference type="OrthoDB" id="2121828at2759"/>
<gene>
    <name evidence="8" type="ORF">BCR34DRAFT_589054</name>
</gene>
<reference evidence="8 9" key="1">
    <citation type="submission" date="2016-07" db="EMBL/GenBank/DDBJ databases">
        <title>Pervasive Adenine N6-methylation of Active Genes in Fungi.</title>
        <authorList>
            <consortium name="DOE Joint Genome Institute"/>
            <person name="Mondo S.J."/>
            <person name="Dannebaum R.O."/>
            <person name="Kuo R.C."/>
            <person name="Labutti K."/>
            <person name="Haridas S."/>
            <person name="Kuo A."/>
            <person name="Salamov A."/>
            <person name="Ahrendt S.R."/>
            <person name="Lipzen A."/>
            <person name="Sullivan W."/>
            <person name="Andreopoulos W.B."/>
            <person name="Clum A."/>
            <person name="Lindquist E."/>
            <person name="Daum C."/>
            <person name="Ramamoorthy G.K."/>
            <person name="Gryganskyi A."/>
            <person name="Culley D."/>
            <person name="Magnuson J.K."/>
            <person name="James T.Y."/>
            <person name="O'Malley M.A."/>
            <person name="Stajich J.E."/>
            <person name="Spatafora J.W."/>
            <person name="Visel A."/>
            <person name="Grigoriev I.V."/>
        </authorList>
    </citation>
    <scope>NUCLEOTIDE SEQUENCE [LARGE SCALE GENOMIC DNA]</scope>
    <source>
        <strain evidence="8 9">CBS 115471</strain>
    </source>
</reference>
<dbReference type="CDD" id="cd13880">
    <property type="entry name" value="CuRO_2_MaLCC_like"/>
    <property type="match status" value="1"/>
</dbReference>
<dbReference type="CDD" id="cd13901">
    <property type="entry name" value="CuRO_3_MaLCC_like"/>
    <property type="match status" value="1"/>
</dbReference>
<comment type="similarity">
    <text evidence="1">Belongs to the multicopper oxidase family.</text>
</comment>
<dbReference type="PROSITE" id="PS00080">
    <property type="entry name" value="MULTICOPPER_OXIDASE2"/>
    <property type="match status" value="1"/>
</dbReference>
<protein>
    <submittedName>
        <fullName evidence="8">Multicopper oxidase-domain-containing protein</fullName>
    </submittedName>
</protein>
<evidence type="ECO:0000256" key="2">
    <source>
        <dbReference type="ARBA" id="ARBA00022723"/>
    </source>
</evidence>
<evidence type="ECO:0000313" key="9">
    <source>
        <dbReference type="Proteomes" id="UP000193144"/>
    </source>
</evidence>
<dbReference type="InterPro" id="IPR045087">
    <property type="entry name" value="Cu-oxidase_fam"/>
</dbReference>
<dbReference type="InterPro" id="IPR011707">
    <property type="entry name" value="Cu-oxidase-like_N"/>
</dbReference>
<dbReference type="Proteomes" id="UP000193144">
    <property type="component" value="Unassembled WGS sequence"/>
</dbReference>
<dbReference type="InterPro" id="IPR033138">
    <property type="entry name" value="Cu_oxidase_CS"/>
</dbReference>
<evidence type="ECO:0000256" key="4">
    <source>
        <dbReference type="ARBA" id="ARBA00023008"/>
    </source>
</evidence>
<dbReference type="Pfam" id="PF00394">
    <property type="entry name" value="Cu-oxidase"/>
    <property type="match status" value="1"/>
</dbReference>
<dbReference type="PROSITE" id="PS00079">
    <property type="entry name" value="MULTICOPPER_OXIDASE1"/>
    <property type="match status" value="1"/>
</dbReference>
<evidence type="ECO:0000313" key="8">
    <source>
        <dbReference type="EMBL" id="ORY09854.1"/>
    </source>
</evidence>
<sequence>MVSFWSRIVTLFNCLTLSPNRADWANQLPLLSSPAAVTLKPLSETTQSSPPNPFIPPTAPDNFKCEYPKLNDYTFCSTYGDRSCWLRSNTSQYDINTNYEKEFPEGIVRKYYLEVGTKTIAPDGVTREAMLVNGSYPGPWIQACWGDWLEITVKNNLPANGTTIHWHGIRQLNTTASDGVNAVTQCPIAPGETYTYRFRAMQYGTTWYHSHYSLQYGEGVLGPMTIHGPSSADFDEAKSPILMTDWSHKSWFSMWWDGLTKANATTTIDNILLSGKGTFPATKPSKEFRYNFVTGKRYLLRLINTSVDTIFVFSIDNHKIQVIGVDLVPIVPYMTDHIVIGIGQRYHVIVTANPIDGNDDATYWIRTSPAKGCTPPGLFPNEVDSRTGIVVYRKSTAEPVDYPIKYPLTCRDEPYDKLVPIVRWDIGPPSNVAADSQFDVTLGSIIAGKKWPASVEKARWSMYSDTMWLDFSNVTLAQNLTAPQQAYDSHSVVVKQDSKEDQWVYLLISGTGVPRAGRNFVPAAHPIHLHGHDFAILQQSTQKYQIGGLNLNLKNPPRRDVALMPTNGFLVLAFKADNPGVWLMHCHIATHASGGLAMQIIENGGRVMLDAFDQKQLSETCKKWDTWVADPKNHFLQDDSGI</sequence>
<feature type="domain" description="Plastocyanin-like" evidence="6">
    <location>
        <begin position="488"/>
        <end position="603"/>
    </location>
</feature>
<proteinExistence type="inferred from homology"/>
<dbReference type="AlphaFoldDB" id="A0A1Y1ZI23"/>
<dbReference type="InterPro" id="IPR001117">
    <property type="entry name" value="Cu-oxidase_2nd"/>
</dbReference>
<evidence type="ECO:0000259" key="7">
    <source>
        <dbReference type="Pfam" id="PF07732"/>
    </source>
</evidence>
<dbReference type="FunFam" id="2.60.40.420:FF:000045">
    <property type="entry name" value="Laccase 2"/>
    <property type="match status" value="1"/>
</dbReference>
<keyword evidence="4" id="KW-0186">Copper</keyword>
<dbReference type="FunFam" id="2.60.40.420:FF:000021">
    <property type="entry name" value="Extracellular dihydrogeodin oxidase/laccase"/>
    <property type="match status" value="1"/>
</dbReference>
<dbReference type="Gene3D" id="2.60.40.420">
    <property type="entry name" value="Cupredoxins - blue copper proteins"/>
    <property type="match status" value="3"/>
</dbReference>
<organism evidence="8 9">
    <name type="scientific">Clohesyomyces aquaticus</name>
    <dbReference type="NCBI Taxonomy" id="1231657"/>
    <lineage>
        <taxon>Eukaryota</taxon>
        <taxon>Fungi</taxon>
        <taxon>Dikarya</taxon>
        <taxon>Ascomycota</taxon>
        <taxon>Pezizomycotina</taxon>
        <taxon>Dothideomycetes</taxon>
        <taxon>Pleosporomycetidae</taxon>
        <taxon>Pleosporales</taxon>
        <taxon>Lindgomycetaceae</taxon>
        <taxon>Clohesyomyces</taxon>
    </lineage>
</organism>
<feature type="domain" description="Plastocyanin-like" evidence="7">
    <location>
        <begin position="115"/>
        <end position="230"/>
    </location>
</feature>
<dbReference type="PANTHER" id="PTHR11709">
    <property type="entry name" value="MULTI-COPPER OXIDASE"/>
    <property type="match status" value="1"/>
</dbReference>
<keyword evidence="3" id="KW-0560">Oxidoreductase</keyword>
<dbReference type="CDD" id="cd13854">
    <property type="entry name" value="CuRO_1_MaLCC_like"/>
    <property type="match status" value="1"/>
</dbReference>
<evidence type="ECO:0000256" key="1">
    <source>
        <dbReference type="ARBA" id="ARBA00010609"/>
    </source>
</evidence>
<keyword evidence="2" id="KW-0479">Metal-binding</keyword>
<dbReference type="GO" id="GO:0016491">
    <property type="term" value="F:oxidoreductase activity"/>
    <property type="evidence" value="ECO:0007669"/>
    <property type="project" value="UniProtKB-KW"/>
</dbReference>
<comment type="caution">
    <text evidence="8">The sequence shown here is derived from an EMBL/GenBank/DDBJ whole genome shotgun (WGS) entry which is preliminary data.</text>
</comment>
<dbReference type="InterPro" id="IPR002355">
    <property type="entry name" value="Cu_oxidase_Cu_BS"/>
</dbReference>
<dbReference type="GO" id="GO:0005507">
    <property type="term" value="F:copper ion binding"/>
    <property type="evidence" value="ECO:0007669"/>
    <property type="project" value="InterPro"/>
</dbReference>
<dbReference type="PANTHER" id="PTHR11709:SF71">
    <property type="entry name" value="OXIDOREDUCTASE TPCJ"/>
    <property type="match status" value="1"/>
</dbReference>
<feature type="domain" description="Plastocyanin-like" evidence="5">
    <location>
        <begin position="240"/>
        <end position="371"/>
    </location>
</feature>
<dbReference type="Pfam" id="PF07731">
    <property type="entry name" value="Cu-oxidase_2"/>
    <property type="match status" value="1"/>
</dbReference>
<dbReference type="InterPro" id="IPR008972">
    <property type="entry name" value="Cupredoxin"/>
</dbReference>
<accession>A0A1Y1ZI23</accession>
<evidence type="ECO:0000259" key="6">
    <source>
        <dbReference type="Pfam" id="PF07731"/>
    </source>
</evidence>
<dbReference type="STRING" id="1231657.A0A1Y1ZI23"/>